<dbReference type="InParanoid" id="S8F945"/>
<dbReference type="AlphaFoldDB" id="S8F945"/>
<dbReference type="EMBL" id="KE504213">
    <property type="protein sequence ID" value="EPS95184.1"/>
    <property type="molecule type" value="Genomic_DNA"/>
</dbReference>
<name>S8F945_FOMSC</name>
<dbReference type="OrthoDB" id="2799179at2759"/>
<dbReference type="Proteomes" id="UP000015241">
    <property type="component" value="Unassembled WGS sequence"/>
</dbReference>
<keyword evidence="2" id="KW-1185">Reference proteome</keyword>
<dbReference type="SUPFAM" id="SSF52047">
    <property type="entry name" value="RNI-like"/>
    <property type="match status" value="1"/>
</dbReference>
<evidence type="ECO:0000313" key="2">
    <source>
        <dbReference type="Proteomes" id="UP000015241"/>
    </source>
</evidence>
<dbReference type="eggNOG" id="ENOG502RC81">
    <property type="taxonomic scope" value="Eukaryota"/>
</dbReference>
<sequence length="349" mass="39934">MYKNNDLKHGLPWDTLLSVLSIPHLRKFELRFQCFCPALRPGEELSVDSLAPLTAFRYKMEYPRDIWFFPSEVAALEAVLGKLCDTLEELVLPSEPAPMSTLATLRWPRLREFVVRGSPSTWETLPAPLVSLFSTMRGLRAISFKINPLDDALPPAVWPRGFVHSFPWPELERLMVSYPDPSDELWDHLPLTLRALSLRCWPHVSFHRAFAYNGEMGSPRLELVPTSSDLLSILRRCEALSLEHLEIEYRVDNEDETLLRYVVTTFPHLTSLALFRYRRAPHLSEDRSSCIAYVAQALSPLTRLRRLKLHLDLIGPDPDTLREAAPALAQALSPSLRLLKICGRKAAWY</sequence>
<feature type="non-terminal residue" evidence="1">
    <location>
        <position position="349"/>
    </location>
</feature>
<evidence type="ECO:0000313" key="1">
    <source>
        <dbReference type="EMBL" id="EPS95184.1"/>
    </source>
</evidence>
<organism evidence="1 2">
    <name type="scientific">Fomitopsis schrenkii</name>
    <name type="common">Brown rot fungus</name>
    <dbReference type="NCBI Taxonomy" id="2126942"/>
    <lineage>
        <taxon>Eukaryota</taxon>
        <taxon>Fungi</taxon>
        <taxon>Dikarya</taxon>
        <taxon>Basidiomycota</taxon>
        <taxon>Agaricomycotina</taxon>
        <taxon>Agaricomycetes</taxon>
        <taxon>Polyporales</taxon>
        <taxon>Fomitopsis</taxon>
    </lineage>
</organism>
<dbReference type="HOGENOM" id="CLU_789973_0_0_1"/>
<dbReference type="InterPro" id="IPR032675">
    <property type="entry name" value="LRR_dom_sf"/>
</dbReference>
<gene>
    <name evidence="1" type="ORF">FOMPIDRAFT_1152416</name>
</gene>
<accession>S8F945</accession>
<proteinExistence type="predicted"/>
<dbReference type="Gene3D" id="3.80.10.10">
    <property type="entry name" value="Ribonuclease Inhibitor"/>
    <property type="match status" value="1"/>
</dbReference>
<evidence type="ECO:0008006" key="3">
    <source>
        <dbReference type="Google" id="ProtNLM"/>
    </source>
</evidence>
<protein>
    <recommendedName>
        <fullName evidence="3">F-box domain-containing protein</fullName>
    </recommendedName>
</protein>
<reference evidence="1 2" key="1">
    <citation type="journal article" date="2012" name="Science">
        <title>The Paleozoic origin of enzymatic lignin decomposition reconstructed from 31 fungal genomes.</title>
        <authorList>
            <person name="Floudas D."/>
            <person name="Binder M."/>
            <person name="Riley R."/>
            <person name="Barry K."/>
            <person name="Blanchette R.A."/>
            <person name="Henrissat B."/>
            <person name="Martinez A.T."/>
            <person name="Otillar R."/>
            <person name="Spatafora J.W."/>
            <person name="Yadav J.S."/>
            <person name="Aerts A."/>
            <person name="Benoit I."/>
            <person name="Boyd A."/>
            <person name="Carlson A."/>
            <person name="Copeland A."/>
            <person name="Coutinho P.M."/>
            <person name="de Vries R.P."/>
            <person name="Ferreira P."/>
            <person name="Findley K."/>
            <person name="Foster B."/>
            <person name="Gaskell J."/>
            <person name="Glotzer D."/>
            <person name="Gorecki P."/>
            <person name="Heitman J."/>
            <person name="Hesse C."/>
            <person name="Hori C."/>
            <person name="Igarashi K."/>
            <person name="Jurgens J.A."/>
            <person name="Kallen N."/>
            <person name="Kersten P."/>
            <person name="Kohler A."/>
            <person name="Kuees U."/>
            <person name="Kumar T.K.A."/>
            <person name="Kuo A."/>
            <person name="LaButti K."/>
            <person name="Larrondo L.F."/>
            <person name="Lindquist E."/>
            <person name="Ling A."/>
            <person name="Lombard V."/>
            <person name="Lucas S."/>
            <person name="Lundell T."/>
            <person name="Martin R."/>
            <person name="McLaughlin D.J."/>
            <person name="Morgenstern I."/>
            <person name="Morin E."/>
            <person name="Murat C."/>
            <person name="Nagy L.G."/>
            <person name="Nolan M."/>
            <person name="Ohm R.A."/>
            <person name="Patyshakuliyeva A."/>
            <person name="Rokas A."/>
            <person name="Ruiz-Duenas F.J."/>
            <person name="Sabat G."/>
            <person name="Salamov A."/>
            <person name="Samejima M."/>
            <person name="Schmutz J."/>
            <person name="Slot J.C."/>
            <person name="St John F."/>
            <person name="Stenlid J."/>
            <person name="Sun H."/>
            <person name="Sun S."/>
            <person name="Syed K."/>
            <person name="Tsang A."/>
            <person name="Wiebenga A."/>
            <person name="Young D."/>
            <person name="Pisabarro A."/>
            <person name="Eastwood D.C."/>
            <person name="Martin F."/>
            <person name="Cullen D."/>
            <person name="Grigoriev I.V."/>
            <person name="Hibbett D.S."/>
        </authorList>
    </citation>
    <scope>NUCLEOTIDE SEQUENCE</scope>
    <source>
        <strain evidence="2">FP-58527</strain>
    </source>
</reference>